<feature type="region of interest" description="Disordered" evidence="1">
    <location>
        <begin position="69"/>
        <end position="89"/>
    </location>
</feature>
<dbReference type="RefSeq" id="WP_073254670.1">
    <property type="nucleotide sequence ID" value="NZ_FQZQ01000018.1"/>
</dbReference>
<protein>
    <submittedName>
        <fullName evidence="2">Uncharacterized protein</fullName>
    </submittedName>
</protein>
<evidence type="ECO:0000256" key="1">
    <source>
        <dbReference type="SAM" id="MobiDB-lite"/>
    </source>
</evidence>
<gene>
    <name evidence="2" type="ORF">SAMN05444000_11866</name>
</gene>
<dbReference type="STRING" id="1470563.SAMN05444000_11866"/>
<accession>A0A1M6PJT5</accession>
<keyword evidence="3" id="KW-1185">Reference proteome</keyword>
<sequence>MNCFKHSFGDHLEQICRLRSKDSVFAEICRDYETLMELMPLDADDPALADVNESLVGLEQEIWLYLGPPDGRTSDAPSTRRHANHKQGH</sequence>
<dbReference type="EMBL" id="FQZQ01000018">
    <property type="protein sequence ID" value="SHK08154.1"/>
    <property type="molecule type" value="Genomic_DNA"/>
</dbReference>
<evidence type="ECO:0000313" key="2">
    <source>
        <dbReference type="EMBL" id="SHK08154.1"/>
    </source>
</evidence>
<reference evidence="3" key="1">
    <citation type="submission" date="2016-11" db="EMBL/GenBank/DDBJ databases">
        <authorList>
            <person name="Varghese N."/>
            <person name="Submissions S."/>
        </authorList>
    </citation>
    <scope>NUCLEOTIDE SEQUENCE [LARGE SCALE GENOMIC DNA]</scope>
    <source>
        <strain evidence="3">DSM 100564</strain>
    </source>
</reference>
<organism evidence="2 3">
    <name type="scientific">Shimia gijangensis</name>
    <dbReference type="NCBI Taxonomy" id="1470563"/>
    <lineage>
        <taxon>Bacteria</taxon>
        <taxon>Pseudomonadati</taxon>
        <taxon>Pseudomonadota</taxon>
        <taxon>Alphaproteobacteria</taxon>
        <taxon>Rhodobacterales</taxon>
        <taxon>Roseobacteraceae</taxon>
    </lineage>
</organism>
<proteinExistence type="predicted"/>
<dbReference type="AlphaFoldDB" id="A0A1M6PJT5"/>
<evidence type="ECO:0000313" key="3">
    <source>
        <dbReference type="Proteomes" id="UP000183982"/>
    </source>
</evidence>
<name>A0A1M6PJT5_9RHOB</name>
<dbReference type="OrthoDB" id="7876144at2"/>
<feature type="compositionally biased region" description="Basic residues" evidence="1">
    <location>
        <begin position="79"/>
        <end position="89"/>
    </location>
</feature>
<dbReference type="Proteomes" id="UP000183982">
    <property type="component" value="Unassembled WGS sequence"/>
</dbReference>